<dbReference type="GO" id="GO:0009451">
    <property type="term" value="P:RNA modification"/>
    <property type="evidence" value="ECO:0007669"/>
    <property type="project" value="InterPro"/>
</dbReference>
<accession>A0AAW0K4X3</accession>
<organism evidence="3 4">
    <name type="scientific">Quercus suber</name>
    <name type="common">Cork oak</name>
    <dbReference type="NCBI Taxonomy" id="58331"/>
    <lineage>
        <taxon>Eukaryota</taxon>
        <taxon>Viridiplantae</taxon>
        <taxon>Streptophyta</taxon>
        <taxon>Embryophyta</taxon>
        <taxon>Tracheophyta</taxon>
        <taxon>Spermatophyta</taxon>
        <taxon>Magnoliopsida</taxon>
        <taxon>eudicotyledons</taxon>
        <taxon>Gunneridae</taxon>
        <taxon>Pentapetalae</taxon>
        <taxon>rosids</taxon>
        <taxon>fabids</taxon>
        <taxon>Fagales</taxon>
        <taxon>Fagaceae</taxon>
        <taxon>Quercus</taxon>
    </lineage>
</organism>
<reference evidence="3 4" key="1">
    <citation type="journal article" date="2018" name="Sci. Data">
        <title>The draft genome sequence of cork oak.</title>
        <authorList>
            <person name="Ramos A.M."/>
            <person name="Usie A."/>
            <person name="Barbosa P."/>
            <person name="Barros P.M."/>
            <person name="Capote T."/>
            <person name="Chaves I."/>
            <person name="Simoes F."/>
            <person name="Abreu I."/>
            <person name="Carrasquinho I."/>
            <person name="Faro C."/>
            <person name="Guimaraes J.B."/>
            <person name="Mendonca D."/>
            <person name="Nobrega F."/>
            <person name="Rodrigues L."/>
            <person name="Saibo N.J.M."/>
            <person name="Varela M.C."/>
            <person name="Egas C."/>
            <person name="Matos J."/>
            <person name="Miguel C.M."/>
            <person name="Oliveira M.M."/>
            <person name="Ricardo C.P."/>
            <person name="Goncalves S."/>
        </authorList>
    </citation>
    <scope>NUCLEOTIDE SEQUENCE [LARGE SCALE GENOMIC DNA]</scope>
    <source>
        <strain evidence="4">cv. HL8</strain>
    </source>
</reference>
<keyword evidence="1" id="KW-0677">Repeat</keyword>
<feature type="repeat" description="PPR" evidence="2">
    <location>
        <begin position="86"/>
        <end position="120"/>
    </location>
</feature>
<dbReference type="PANTHER" id="PTHR47926:SF347">
    <property type="entry name" value="PENTATRICOPEPTIDE REPEAT-CONTAINING PROTEIN"/>
    <property type="match status" value="1"/>
</dbReference>
<gene>
    <name evidence="3" type="primary">DYW7_4</name>
    <name evidence="3" type="ORF">CFP56_024684</name>
</gene>
<evidence type="ECO:0000256" key="2">
    <source>
        <dbReference type="PROSITE-ProRule" id="PRU00708"/>
    </source>
</evidence>
<dbReference type="InterPro" id="IPR002885">
    <property type="entry name" value="PPR_rpt"/>
</dbReference>
<evidence type="ECO:0000313" key="4">
    <source>
        <dbReference type="Proteomes" id="UP000237347"/>
    </source>
</evidence>
<protein>
    <submittedName>
        <fullName evidence="3">Pentatricopeptide repeat-containing protein</fullName>
    </submittedName>
</protein>
<name>A0AAW0K4X3_QUESU</name>
<dbReference type="GO" id="GO:0003723">
    <property type="term" value="F:RNA binding"/>
    <property type="evidence" value="ECO:0007669"/>
    <property type="project" value="InterPro"/>
</dbReference>
<dbReference type="InterPro" id="IPR011990">
    <property type="entry name" value="TPR-like_helical_dom_sf"/>
</dbReference>
<dbReference type="EMBL" id="PKMF04000387">
    <property type="protein sequence ID" value="KAK7834335.1"/>
    <property type="molecule type" value="Genomic_DNA"/>
</dbReference>
<dbReference type="PROSITE" id="PS51257">
    <property type="entry name" value="PROKAR_LIPOPROTEIN"/>
    <property type="match status" value="1"/>
</dbReference>
<proteinExistence type="predicted"/>
<dbReference type="PROSITE" id="PS51375">
    <property type="entry name" value="PPR"/>
    <property type="match status" value="1"/>
</dbReference>
<dbReference type="PANTHER" id="PTHR47926">
    <property type="entry name" value="PENTATRICOPEPTIDE REPEAT-CONTAINING PROTEIN"/>
    <property type="match status" value="1"/>
</dbReference>
<keyword evidence="4" id="KW-1185">Reference proteome</keyword>
<dbReference type="AlphaFoldDB" id="A0AAW0K4X3"/>
<dbReference type="NCBIfam" id="TIGR00756">
    <property type="entry name" value="PPR"/>
    <property type="match status" value="1"/>
</dbReference>
<dbReference type="Proteomes" id="UP000237347">
    <property type="component" value="Unassembled WGS sequence"/>
</dbReference>
<evidence type="ECO:0000256" key="1">
    <source>
        <dbReference type="ARBA" id="ARBA00022737"/>
    </source>
</evidence>
<dbReference type="InterPro" id="IPR046960">
    <property type="entry name" value="PPR_At4g14850-like_plant"/>
</dbReference>
<sequence>MLQEAVKLNGVTITSAISACTTLKSLDRGLEIPSVAIKMGLINDVLVGNSLTDMHSKCGVLEAAWKVFDYAHQLLMKMQNSGVSPNVVTWNVMISGYIQNEYEDQAMDLFQRMEKEGKIKQNTAS</sequence>
<comment type="caution">
    <text evidence="3">The sequence shown here is derived from an EMBL/GenBank/DDBJ whole genome shotgun (WGS) entry which is preliminary data.</text>
</comment>
<dbReference type="Pfam" id="PF13041">
    <property type="entry name" value="PPR_2"/>
    <property type="match status" value="1"/>
</dbReference>
<evidence type="ECO:0000313" key="3">
    <source>
        <dbReference type="EMBL" id="KAK7834335.1"/>
    </source>
</evidence>
<dbReference type="Gene3D" id="1.25.40.10">
    <property type="entry name" value="Tetratricopeptide repeat domain"/>
    <property type="match status" value="1"/>
</dbReference>